<reference evidence="1" key="1">
    <citation type="submission" date="2023-06" db="EMBL/GenBank/DDBJ databases">
        <title>Genome-scale phylogeny and comparative genomics of the fungal order Sordariales.</title>
        <authorList>
            <consortium name="Lawrence Berkeley National Laboratory"/>
            <person name="Hensen N."/>
            <person name="Bonometti L."/>
            <person name="Westerberg I."/>
            <person name="Brannstrom I.O."/>
            <person name="Guillou S."/>
            <person name="Cros-Aarteil S."/>
            <person name="Calhoun S."/>
            <person name="Haridas S."/>
            <person name="Kuo A."/>
            <person name="Mondo S."/>
            <person name="Pangilinan J."/>
            <person name="Riley R."/>
            <person name="LaButti K."/>
            <person name="Andreopoulos B."/>
            <person name="Lipzen A."/>
            <person name="Chen C."/>
            <person name="Yanf M."/>
            <person name="Daum C."/>
            <person name="Ng V."/>
            <person name="Clum A."/>
            <person name="Steindorff A."/>
            <person name="Ohm R."/>
            <person name="Martin F."/>
            <person name="Silar P."/>
            <person name="Natvig D."/>
            <person name="Lalanne C."/>
            <person name="Gautier V."/>
            <person name="Ament-velasquez S.L."/>
            <person name="Kruys A."/>
            <person name="Hutchinson M.I."/>
            <person name="Powell A.J."/>
            <person name="Barry K."/>
            <person name="Miller A.N."/>
            <person name="Grigoriev I.V."/>
            <person name="Debuchy R."/>
            <person name="Gladieux P."/>
            <person name="Thoren M.H."/>
            <person name="Johannesson H."/>
        </authorList>
    </citation>
    <scope>NUCLEOTIDE SEQUENCE</scope>
    <source>
        <strain evidence="1">SMH3187-1</strain>
    </source>
</reference>
<proteinExistence type="predicted"/>
<evidence type="ECO:0000313" key="2">
    <source>
        <dbReference type="Proteomes" id="UP001172155"/>
    </source>
</evidence>
<organism evidence="1 2">
    <name type="scientific">Schizothecium vesticola</name>
    <dbReference type="NCBI Taxonomy" id="314040"/>
    <lineage>
        <taxon>Eukaryota</taxon>
        <taxon>Fungi</taxon>
        <taxon>Dikarya</taxon>
        <taxon>Ascomycota</taxon>
        <taxon>Pezizomycotina</taxon>
        <taxon>Sordariomycetes</taxon>
        <taxon>Sordariomycetidae</taxon>
        <taxon>Sordariales</taxon>
        <taxon>Schizotheciaceae</taxon>
        <taxon>Schizothecium</taxon>
    </lineage>
</organism>
<comment type="caution">
    <text evidence="1">The sequence shown here is derived from an EMBL/GenBank/DDBJ whole genome shotgun (WGS) entry which is preliminary data.</text>
</comment>
<evidence type="ECO:0000313" key="1">
    <source>
        <dbReference type="EMBL" id="KAK0753356.1"/>
    </source>
</evidence>
<sequence>MLPSSLTLIMRMPEVTLPVCLVPLTQPPLLPSARGCLASSGQVPASRQRQRHLVLRSSVKGKGEKKLLSATNMRFIFTCTLRP</sequence>
<protein>
    <submittedName>
        <fullName evidence="1">Uncharacterized protein</fullName>
    </submittedName>
</protein>
<dbReference type="AlphaFoldDB" id="A0AA40F940"/>
<keyword evidence="2" id="KW-1185">Reference proteome</keyword>
<name>A0AA40F940_9PEZI</name>
<accession>A0AA40F940</accession>
<dbReference type="EMBL" id="JAUKUD010000001">
    <property type="protein sequence ID" value="KAK0753356.1"/>
    <property type="molecule type" value="Genomic_DNA"/>
</dbReference>
<dbReference type="Proteomes" id="UP001172155">
    <property type="component" value="Unassembled WGS sequence"/>
</dbReference>
<gene>
    <name evidence="1" type="ORF">B0T18DRAFT_12450</name>
</gene>